<organism evidence="1 2">
    <name type="scientific">Cotesia glomerata</name>
    <name type="common">Lepidopteran parasitic wasp</name>
    <name type="synonym">Apanteles glomeratus</name>
    <dbReference type="NCBI Taxonomy" id="32391"/>
    <lineage>
        <taxon>Eukaryota</taxon>
        <taxon>Metazoa</taxon>
        <taxon>Ecdysozoa</taxon>
        <taxon>Arthropoda</taxon>
        <taxon>Hexapoda</taxon>
        <taxon>Insecta</taxon>
        <taxon>Pterygota</taxon>
        <taxon>Neoptera</taxon>
        <taxon>Endopterygota</taxon>
        <taxon>Hymenoptera</taxon>
        <taxon>Apocrita</taxon>
        <taxon>Ichneumonoidea</taxon>
        <taxon>Braconidae</taxon>
        <taxon>Microgastrinae</taxon>
        <taxon>Cotesia</taxon>
    </lineage>
</organism>
<dbReference type="Proteomes" id="UP000826195">
    <property type="component" value="Unassembled WGS sequence"/>
</dbReference>
<dbReference type="AlphaFoldDB" id="A0AAV7IGN1"/>
<evidence type="ECO:0000313" key="1">
    <source>
        <dbReference type="EMBL" id="KAH0550212.1"/>
    </source>
</evidence>
<name>A0AAV7IGN1_COTGL</name>
<dbReference type="EMBL" id="JAHXZJ010001864">
    <property type="protein sequence ID" value="KAH0550212.1"/>
    <property type="molecule type" value="Genomic_DNA"/>
</dbReference>
<evidence type="ECO:0000313" key="2">
    <source>
        <dbReference type="Proteomes" id="UP000826195"/>
    </source>
</evidence>
<sequence length="77" mass="8733">MLIGTTIVQILQILPPTLDVLIHNLSLEGVRKPPLSCEYHHLRLGGQHQPMIVKPCVDGGRNKLHQSLRFAFVPRKY</sequence>
<comment type="caution">
    <text evidence="1">The sequence shown here is derived from an EMBL/GenBank/DDBJ whole genome shotgun (WGS) entry which is preliminary data.</text>
</comment>
<keyword evidence="2" id="KW-1185">Reference proteome</keyword>
<proteinExistence type="predicted"/>
<reference evidence="1 2" key="1">
    <citation type="journal article" date="2021" name="J. Hered.">
        <title>A chromosome-level genome assembly of the parasitoid wasp, Cotesia glomerata (Hymenoptera: Braconidae).</title>
        <authorList>
            <person name="Pinto B.J."/>
            <person name="Weis J.J."/>
            <person name="Gamble T."/>
            <person name="Ode P.J."/>
            <person name="Paul R."/>
            <person name="Zaspel J.M."/>
        </authorList>
    </citation>
    <scope>NUCLEOTIDE SEQUENCE [LARGE SCALE GENOMIC DNA]</scope>
    <source>
        <strain evidence="1">CgM1</strain>
    </source>
</reference>
<protein>
    <submittedName>
        <fullName evidence="1">Uncharacterized protein</fullName>
    </submittedName>
</protein>
<accession>A0AAV7IGN1</accession>
<gene>
    <name evidence="1" type="ORF">KQX54_018113</name>
</gene>